<protein>
    <submittedName>
        <fullName evidence="1">Uncharacterized protein</fullName>
    </submittedName>
</protein>
<evidence type="ECO:0000313" key="1">
    <source>
        <dbReference type="EMBL" id="GFY77431.1"/>
    </source>
</evidence>
<feature type="non-terminal residue" evidence="1">
    <location>
        <position position="1"/>
    </location>
</feature>
<organism evidence="1 2">
    <name type="scientific">Trichonephila inaurata madagascariensis</name>
    <dbReference type="NCBI Taxonomy" id="2747483"/>
    <lineage>
        <taxon>Eukaryota</taxon>
        <taxon>Metazoa</taxon>
        <taxon>Ecdysozoa</taxon>
        <taxon>Arthropoda</taxon>
        <taxon>Chelicerata</taxon>
        <taxon>Arachnida</taxon>
        <taxon>Araneae</taxon>
        <taxon>Araneomorphae</taxon>
        <taxon>Entelegynae</taxon>
        <taxon>Araneoidea</taxon>
        <taxon>Nephilidae</taxon>
        <taxon>Trichonephila</taxon>
        <taxon>Trichonephila inaurata</taxon>
    </lineage>
</organism>
<dbReference type="AlphaFoldDB" id="A0A8X6YUT1"/>
<keyword evidence="2" id="KW-1185">Reference proteome</keyword>
<comment type="caution">
    <text evidence="1">The sequence shown here is derived from an EMBL/GenBank/DDBJ whole genome shotgun (WGS) entry which is preliminary data.</text>
</comment>
<accession>A0A8X6YUT1</accession>
<dbReference type="Proteomes" id="UP000886998">
    <property type="component" value="Unassembled WGS sequence"/>
</dbReference>
<name>A0A8X6YUT1_9ARAC</name>
<proteinExistence type="predicted"/>
<reference evidence="1" key="1">
    <citation type="submission" date="2020-08" db="EMBL/GenBank/DDBJ databases">
        <title>Multicomponent nature underlies the extraordinary mechanical properties of spider dragline silk.</title>
        <authorList>
            <person name="Kono N."/>
            <person name="Nakamura H."/>
            <person name="Mori M."/>
            <person name="Yoshida Y."/>
            <person name="Ohtoshi R."/>
            <person name="Malay A.D."/>
            <person name="Moran D.A.P."/>
            <person name="Tomita M."/>
            <person name="Numata K."/>
            <person name="Arakawa K."/>
        </authorList>
    </citation>
    <scope>NUCLEOTIDE SEQUENCE</scope>
</reference>
<dbReference type="EMBL" id="BMAV01022459">
    <property type="protein sequence ID" value="GFY77431.1"/>
    <property type="molecule type" value="Genomic_DNA"/>
</dbReference>
<sequence>LIPFSQSDEVPRRNLSGIEIETSISNSAIAVGSVCNKGRGP</sequence>
<evidence type="ECO:0000313" key="2">
    <source>
        <dbReference type="Proteomes" id="UP000886998"/>
    </source>
</evidence>
<gene>
    <name evidence="1" type="ORF">TNIN_71321</name>
</gene>